<reference evidence="2 3" key="1">
    <citation type="journal article" date="2013" name="Nat. Genet.">
        <title>The high-quality draft genome of peach (Prunus persica) identifies unique patterns of genetic diversity, domestication and genome evolution.</title>
        <authorList>
            <consortium name="International Peach Genome Initiative"/>
            <person name="Verde I."/>
            <person name="Abbott A.G."/>
            <person name="Scalabrin S."/>
            <person name="Jung S."/>
            <person name="Shu S."/>
            <person name="Marroni F."/>
            <person name="Zhebentyayeva T."/>
            <person name="Dettori M.T."/>
            <person name="Grimwood J."/>
            <person name="Cattonaro F."/>
            <person name="Zuccolo A."/>
            <person name="Rossini L."/>
            <person name="Jenkins J."/>
            <person name="Vendramin E."/>
            <person name="Meisel L.A."/>
            <person name="Decroocq V."/>
            <person name="Sosinski B."/>
            <person name="Prochnik S."/>
            <person name="Mitros T."/>
            <person name="Policriti A."/>
            <person name="Cipriani G."/>
            <person name="Dondini L."/>
            <person name="Ficklin S."/>
            <person name="Goodstein D.M."/>
            <person name="Xuan P."/>
            <person name="Del Fabbro C."/>
            <person name="Aramini V."/>
            <person name="Copetti D."/>
            <person name="Gonzalez S."/>
            <person name="Horner D.S."/>
            <person name="Falchi R."/>
            <person name="Lucas S."/>
            <person name="Mica E."/>
            <person name="Maldonado J."/>
            <person name="Lazzari B."/>
            <person name="Bielenberg D."/>
            <person name="Pirona R."/>
            <person name="Miculan M."/>
            <person name="Barakat A."/>
            <person name="Testolin R."/>
            <person name="Stella A."/>
            <person name="Tartarini S."/>
            <person name="Tonutti P."/>
            <person name="Arus P."/>
            <person name="Orellana A."/>
            <person name="Wells C."/>
            <person name="Main D."/>
            <person name="Vizzotto G."/>
            <person name="Silva H."/>
            <person name="Salamini F."/>
            <person name="Schmutz J."/>
            <person name="Morgante M."/>
            <person name="Rokhsar D.S."/>
        </authorList>
    </citation>
    <scope>NUCLEOTIDE SEQUENCE [LARGE SCALE GENOMIC DNA]</scope>
    <source>
        <strain evidence="3">cv. Nemared</strain>
    </source>
</reference>
<dbReference type="AlphaFoldDB" id="A0A251R525"/>
<feature type="transmembrane region" description="Helical" evidence="1">
    <location>
        <begin position="44"/>
        <end position="62"/>
    </location>
</feature>
<protein>
    <submittedName>
        <fullName evidence="2">Uncharacterized protein</fullName>
    </submittedName>
</protein>
<keyword evidence="1" id="KW-0472">Membrane</keyword>
<name>A0A251R525_PRUPE</name>
<sequence>MVASVPELVDTDVSLLAFPPLPGDEETKKHDLINGPNIVEPPPSLLSLITILLLIEFFRLAIYKSVEQHQNS</sequence>
<dbReference type="Gramene" id="ONI31131">
    <property type="protein sequence ID" value="ONI31131"/>
    <property type="gene ID" value="PRUPE_1G294600"/>
</dbReference>
<evidence type="ECO:0000313" key="2">
    <source>
        <dbReference type="EMBL" id="ONI31131.1"/>
    </source>
</evidence>
<keyword evidence="1" id="KW-1133">Transmembrane helix</keyword>
<organism evidence="2 3">
    <name type="scientific">Prunus persica</name>
    <name type="common">Peach</name>
    <name type="synonym">Amygdalus persica</name>
    <dbReference type="NCBI Taxonomy" id="3760"/>
    <lineage>
        <taxon>Eukaryota</taxon>
        <taxon>Viridiplantae</taxon>
        <taxon>Streptophyta</taxon>
        <taxon>Embryophyta</taxon>
        <taxon>Tracheophyta</taxon>
        <taxon>Spermatophyta</taxon>
        <taxon>Magnoliopsida</taxon>
        <taxon>eudicotyledons</taxon>
        <taxon>Gunneridae</taxon>
        <taxon>Pentapetalae</taxon>
        <taxon>rosids</taxon>
        <taxon>fabids</taxon>
        <taxon>Rosales</taxon>
        <taxon>Rosaceae</taxon>
        <taxon>Amygdaloideae</taxon>
        <taxon>Amygdaleae</taxon>
        <taxon>Prunus</taxon>
    </lineage>
</organism>
<proteinExistence type="predicted"/>
<gene>
    <name evidence="2" type="ORF">PRUPE_1G294600</name>
</gene>
<accession>A0A251R525</accession>
<keyword evidence="1" id="KW-0812">Transmembrane</keyword>
<dbReference type="EMBL" id="CM007651">
    <property type="protein sequence ID" value="ONI31131.1"/>
    <property type="molecule type" value="Genomic_DNA"/>
</dbReference>
<dbReference type="Proteomes" id="UP000006882">
    <property type="component" value="Chromosome G1"/>
</dbReference>
<evidence type="ECO:0000256" key="1">
    <source>
        <dbReference type="SAM" id="Phobius"/>
    </source>
</evidence>
<keyword evidence="3" id="KW-1185">Reference proteome</keyword>
<evidence type="ECO:0000313" key="3">
    <source>
        <dbReference type="Proteomes" id="UP000006882"/>
    </source>
</evidence>